<dbReference type="Gramene" id="ORUFI03G32840.3">
    <property type="protein sequence ID" value="ORUFI03G32840.3"/>
    <property type="gene ID" value="ORUFI03G32840"/>
</dbReference>
<dbReference type="PROSITE" id="PS00108">
    <property type="entry name" value="PROTEIN_KINASE_ST"/>
    <property type="match status" value="1"/>
</dbReference>
<organism evidence="14 15">
    <name type="scientific">Oryza rufipogon</name>
    <name type="common">Brownbeard rice</name>
    <name type="synonym">Asian wild rice</name>
    <dbReference type="NCBI Taxonomy" id="4529"/>
    <lineage>
        <taxon>Eukaryota</taxon>
        <taxon>Viridiplantae</taxon>
        <taxon>Streptophyta</taxon>
        <taxon>Embryophyta</taxon>
        <taxon>Tracheophyta</taxon>
        <taxon>Spermatophyta</taxon>
        <taxon>Magnoliopsida</taxon>
        <taxon>Liliopsida</taxon>
        <taxon>Poales</taxon>
        <taxon>Poaceae</taxon>
        <taxon>BOP clade</taxon>
        <taxon>Oryzoideae</taxon>
        <taxon>Oryzeae</taxon>
        <taxon>Oryzinae</taxon>
        <taxon>Oryza</taxon>
    </lineage>
</organism>
<keyword evidence="7" id="KW-0067">ATP-binding</keyword>
<evidence type="ECO:0000256" key="9">
    <source>
        <dbReference type="ARBA" id="ARBA00023242"/>
    </source>
</evidence>
<evidence type="ECO:0000259" key="13">
    <source>
        <dbReference type="PROSITE" id="PS50011"/>
    </source>
</evidence>
<dbReference type="PANTHER" id="PTHR24058">
    <property type="entry name" value="DUAL SPECIFICITY PROTEIN KINASE"/>
    <property type="match status" value="1"/>
</dbReference>
<evidence type="ECO:0000256" key="4">
    <source>
        <dbReference type="ARBA" id="ARBA00022679"/>
    </source>
</evidence>
<reference evidence="14" key="2">
    <citation type="submission" date="2015-06" db="UniProtKB">
        <authorList>
            <consortium name="EnsemblPlants"/>
        </authorList>
    </citation>
    <scope>IDENTIFICATION</scope>
</reference>
<feature type="domain" description="Protein kinase" evidence="13">
    <location>
        <begin position="511"/>
        <end position="816"/>
    </location>
</feature>
<dbReference type="InterPro" id="IPR036388">
    <property type="entry name" value="WH-like_DNA-bd_sf"/>
</dbReference>
<dbReference type="SMART" id="SM00220">
    <property type="entry name" value="S_TKc"/>
    <property type="match status" value="1"/>
</dbReference>
<dbReference type="PANTHER" id="PTHR24058:SF103">
    <property type="entry name" value="SERINE_THREONINE-PROTEIN KINASE PRP4 HOMOLOG"/>
    <property type="match status" value="1"/>
</dbReference>
<accession>A0A0E0P0B2</accession>
<dbReference type="Gene3D" id="1.10.510.10">
    <property type="entry name" value="Transferase(Phosphotransferase) domain 1"/>
    <property type="match status" value="1"/>
</dbReference>
<feature type="region of interest" description="Disordered" evidence="12">
    <location>
        <begin position="227"/>
        <end position="268"/>
    </location>
</feature>
<dbReference type="HOGENOM" id="CLU_000288_5_5_1"/>
<feature type="coiled-coil region" evidence="11">
    <location>
        <begin position="861"/>
        <end position="925"/>
    </location>
</feature>
<evidence type="ECO:0000256" key="7">
    <source>
        <dbReference type="ARBA" id="ARBA00022840"/>
    </source>
</evidence>
<dbReference type="EnsemblPlants" id="ORUFI03G32840.3">
    <property type="protein sequence ID" value="ORUFI03G32840.3"/>
    <property type="gene ID" value="ORUFI03G32840"/>
</dbReference>
<keyword evidence="3" id="KW-0723">Serine/threonine-protein kinase</keyword>
<sequence>MAQANGSFAFEEVRLNGEAEDGEILDQATAAVGVDVGVGVGRGLDADAGEAGSVRGVLPAPEHGDNSDADLNIHVNELHTSQLARNPSQEHDYPAKSDHAAHEAIVEYHSRRSPGLRNHNEAHSKDCLRSCHASRETGFQTDGSRNSVRLDYEHGIDDRHGELDRYSTRRWETEERGCYKKRKNSGCHIGRHTDICNSEEKHLDERKHGSLVEKKVDLHGLAYHERRSGDGRFDQKASAHHGHGEGREMDRWSSSTRKKDEEWRNRKNDTARNSYKETDRVGSRYGEEKLTDSIDKRDKRGFRGKEMDACWSRAVNGNEGSISYTHANYGMSGIYKDGSSFGGDDTKAKCKRRPEEEKKEPYMKNLLIALTIKRLNNLRAKEEIAKNHELSNVFVGAKFCNVRKSPTLPKISISLEILDNKRATSASGLQEGSLGVSHNKRMANASGLQEGIPMRGKQVIVGNKFDGQQRIGRKLGNENNMLAKKNTLHNNWEDEEGYYIYHFGEVLQGRYEITARRGKGVFSTVVNAKDLKAQKDGCGEVAIKIICNNIEKSGKREISILEKMATADCEDKRHFLESLHMNLREVIKKFGHGNGLKLTAVRVYARQIFIALKHLRHSGVLHCDIKPDNILVNKDGNWLKLCDFGSAMSAGNNEITPYLVSRFYRAPEIILGLPYDHPLDMWSAGCCLSELYTGKILFDGSTNNDMLRLHMELKGPFPKKMLRKGAFTMQHFDQNMNFLARKKDPITKTVVNRLLLNIKPKGVGSAISSCPGDDPKMISSFKDLLEKIFVLDPKKRITQNRPLNSQNAADALQKFSLKKTAVQKALDALADSGQISFKEYGKQKIYLARQDQFNIPNGEELEEMKKANIKLQEELADQKKAIGEVESEVRGLQSNLTLAEIKSKEAKLQREVHEMEEKLNKLRSGVILVKPEDKKIIEESFSEKVNQWRKRKRMFKELWDNITENSPKDQKEFKEELGIEYDEDVGVNLQSYSDMLTSLSKRRKVSR</sequence>
<keyword evidence="15" id="KW-1185">Reference proteome</keyword>
<name>A0A0E0P0B2_ORYRU</name>
<evidence type="ECO:0000256" key="12">
    <source>
        <dbReference type="SAM" id="MobiDB-lite"/>
    </source>
</evidence>
<comment type="similarity">
    <text evidence="10">Belongs to the protein kinase superfamily. CMGC Ser/Thr protein kinase family.</text>
</comment>
<keyword evidence="9" id="KW-0539">Nucleus</keyword>
<evidence type="ECO:0000256" key="6">
    <source>
        <dbReference type="ARBA" id="ARBA00022777"/>
    </source>
</evidence>
<keyword evidence="8 11" id="KW-0175">Coiled coil</keyword>
<proteinExistence type="inferred from homology"/>
<keyword evidence="4" id="KW-0808">Transferase</keyword>
<dbReference type="FunFam" id="1.10.510.10:FF:000078">
    <property type="entry name" value="Serine/threonine-protein kinase PRP4 homolog"/>
    <property type="match status" value="1"/>
</dbReference>
<dbReference type="InterPro" id="IPR008271">
    <property type="entry name" value="Ser/Thr_kinase_AS"/>
</dbReference>
<evidence type="ECO:0000256" key="11">
    <source>
        <dbReference type="SAM" id="Coils"/>
    </source>
</evidence>
<evidence type="ECO:0000256" key="5">
    <source>
        <dbReference type="ARBA" id="ARBA00022741"/>
    </source>
</evidence>
<dbReference type="InterPro" id="IPR040661">
    <property type="entry name" value="LZ3wCH"/>
</dbReference>
<protein>
    <recommendedName>
        <fullName evidence="2">non-specific serine/threonine protein kinase</fullName>
        <ecNumber evidence="2">2.7.11.1</ecNumber>
    </recommendedName>
</protein>
<dbReference type="PROSITE" id="PS50011">
    <property type="entry name" value="PROTEIN_KINASE_DOM"/>
    <property type="match status" value="1"/>
</dbReference>
<dbReference type="GO" id="GO:0005634">
    <property type="term" value="C:nucleus"/>
    <property type="evidence" value="ECO:0007669"/>
    <property type="project" value="UniProtKB-SubCell"/>
</dbReference>
<evidence type="ECO:0000256" key="2">
    <source>
        <dbReference type="ARBA" id="ARBA00012513"/>
    </source>
</evidence>
<dbReference type="SUPFAM" id="SSF56112">
    <property type="entry name" value="Protein kinase-like (PK-like)"/>
    <property type="match status" value="1"/>
</dbReference>
<evidence type="ECO:0000256" key="8">
    <source>
        <dbReference type="ARBA" id="ARBA00023054"/>
    </source>
</evidence>
<keyword evidence="5" id="KW-0547">Nucleotide-binding</keyword>
<dbReference type="GO" id="GO:0004674">
    <property type="term" value="F:protein serine/threonine kinase activity"/>
    <property type="evidence" value="ECO:0007669"/>
    <property type="project" value="UniProtKB-KW"/>
</dbReference>
<evidence type="ECO:0000256" key="10">
    <source>
        <dbReference type="ARBA" id="ARBA00023596"/>
    </source>
</evidence>
<evidence type="ECO:0000313" key="15">
    <source>
        <dbReference type="Proteomes" id="UP000008022"/>
    </source>
</evidence>
<evidence type="ECO:0000313" key="14">
    <source>
        <dbReference type="EnsemblPlants" id="ORUFI03G32840.3"/>
    </source>
</evidence>
<dbReference type="AlphaFoldDB" id="A0A0E0P0B2"/>
<dbReference type="Proteomes" id="UP000008022">
    <property type="component" value="Unassembled WGS sequence"/>
</dbReference>
<dbReference type="EC" id="2.7.11.1" evidence="2"/>
<reference evidence="15" key="1">
    <citation type="submission" date="2013-06" db="EMBL/GenBank/DDBJ databases">
        <authorList>
            <person name="Zhao Q."/>
        </authorList>
    </citation>
    <scope>NUCLEOTIDE SEQUENCE</scope>
    <source>
        <strain evidence="15">cv. W1943</strain>
    </source>
</reference>
<dbReference type="InterPro" id="IPR011009">
    <property type="entry name" value="Kinase-like_dom_sf"/>
</dbReference>
<dbReference type="Pfam" id="PF18517">
    <property type="entry name" value="LZ3wCH"/>
    <property type="match status" value="1"/>
</dbReference>
<dbReference type="GO" id="GO:0005524">
    <property type="term" value="F:ATP binding"/>
    <property type="evidence" value="ECO:0007669"/>
    <property type="project" value="UniProtKB-KW"/>
</dbReference>
<dbReference type="InterPro" id="IPR000719">
    <property type="entry name" value="Prot_kinase_dom"/>
</dbReference>
<dbReference type="Gene3D" id="3.30.200.20">
    <property type="entry name" value="Phosphorylase Kinase, domain 1"/>
    <property type="match status" value="1"/>
</dbReference>
<dbReference type="InterPro" id="IPR050494">
    <property type="entry name" value="Ser_Thr_dual-spec_kinase"/>
</dbReference>
<dbReference type="Pfam" id="PF00069">
    <property type="entry name" value="Pkinase"/>
    <property type="match status" value="1"/>
</dbReference>
<comment type="subcellular location">
    <subcellularLocation>
        <location evidence="1">Nucleus</location>
    </subcellularLocation>
</comment>
<keyword evidence="6" id="KW-0418">Kinase</keyword>
<evidence type="ECO:0000256" key="3">
    <source>
        <dbReference type="ARBA" id="ARBA00022527"/>
    </source>
</evidence>
<dbReference type="Gene3D" id="1.10.10.10">
    <property type="entry name" value="Winged helix-like DNA-binding domain superfamily/Winged helix DNA-binding domain"/>
    <property type="match status" value="1"/>
</dbReference>
<evidence type="ECO:0000256" key="1">
    <source>
        <dbReference type="ARBA" id="ARBA00004123"/>
    </source>
</evidence>